<dbReference type="EMBL" id="LKHS01000022">
    <property type="protein sequence ID" value="KQH84083.1"/>
    <property type="molecule type" value="Genomic_DNA"/>
</dbReference>
<accession>A0A0Q2S9T5</accession>
<proteinExistence type="predicted"/>
<dbReference type="InterPro" id="IPR009097">
    <property type="entry name" value="Cyclic_Pdiesterase"/>
</dbReference>
<dbReference type="InParanoid" id="A0A0Q2S9T5"/>
<dbReference type="AlphaFoldDB" id="A0A0Q2S9T5"/>
<keyword evidence="2" id="KW-1185">Reference proteome</keyword>
<dbReference type="Proteomes" id="UP000051221">
    <property type="component" value="Unassembled WGS sequence"/>
</dbReference>
<protein>
    <submittedName>
        <fullName evidence="1">Uncharacterized protein</fullName>
    </submittedName>
</protein>
<dbReference type="RefSeq" id="WP_055466973.1">
    <property type="nucleotide sequence ID" value="NZ_LKHS01000022.1"/>
</dbReference>
<organism evidence="1 2">
    <name type="scientific">Vibrio furnissii</name>
    <dbReference type="NCBI Taxonomy" id="29494"/>
    <lineage>
        <taxon>Bacteria</taxon>
        <taxon>Pseudomonadati</taxon>
        <taxon>Pseudomonadota</taxon>
        <taxon>Gammaproteobacteria</taxon>
        <taxon>Vibrionales</taxon>
        <taxon>Vibrionaceae</taxon>
        <taxon>Vibrio</taxon>
    </lineage>
</organism>
<dbReference type="Gene3D" id="3.90.1140.10">
    <property type="entry name" value="Cyclic phosphodiesterase"/>
    <property type="match status" value="1"/>
</dbReference>
<sequence>MIESIYQHMWDNFCDAMRHNCYVQDPYLTHQSDTRRGITALAYLQSNSQFHHRRASHDESRHYQLRQNRLRNVSPLECLSLTANIEAFLDQVRTQEPEQYYYPQNELHITLLSVISCVADFQLADIDVARYAAVFQHALRDIEPIDIEFRGVTASSECIVIQGFPQGNGLNALRERLRDELQRSGLPTTADSRYKLVTAHASAVRFRAPLNNTEALLQLCQRYRHHVFGRMTLSACELVFNNWYQQRSVTQSLAQCVLQAPVGAEK</sequence>
<comment type="caution">
    <text evidence="1">The sequence shown here is derived from an EMBL/GenBank/DDBJ whole genome shotgun (WGS) entry which is preliminary data.</text>
</comment>
<evidence type="ECO:0000313" key="2">
    <source>
        <dbReference type="Proteomes" id="UP000051221"/>
    </source>
</evidence>
<reference evidence="1 2" key="1">
    <citation type="submission" date="2015-08" db="EMBL/GenBank/DDBJ databases">
        <title>Antibacterial properties of a collection of Vibrionaceae strains.</title>
        <authorList>
            <person name="Giubergia S."/>
        </authorList>
    </citation>
    <scope>NUCLEOTIDE SEQUENCE [LARGE SCALE GENOMIC DNA]</scope>
    <source>
        <strain evidence="1 2">S0821</strain>
    </source>
</reference>
<dbReference type="SUPFAM" id="SSF55144">
    <property type="entry name" value="LigT-like"/>
    <property type="match status" value="1"/>
</dbReference>
<evidence type="ECO:0000313" key="1">
    <source>
        <dbReference type="EMBL" id="KQH84083.1"/>
    </source>
</evidence>
<name>A0A0Q2S9T5_VIBFU</name>
<dbReference type="Pfam" id="PF13563">
    <property type="entry name" value="2_5_RNA_ligase2"/>
    <property type="match status" value="1"/>
</dbReference>
<gene>
    <name evidence="1" type="ORF">AMR76_19770</name>
</gene>